<dbReference type="SMART" id="SM00184">
    <property type="entry name" value="RING"/>
    <property type="match status" value="1"/>
</dbReference>
<evidence type="ECO:0000256" key="1">
    <source>
        <dbReference type="ARBA" id="ARBA00000900"/>
    </source>
</evidence>
<evidence type="ECO:0000256" key="3">
    <source>
        <dbReference type="ARBA" id="ARBA00009413"/>
    </source>
</evidence>
<feature type="compositionally biased region" description="Basic and acidic residues" evidence="8">
    <location>
        <begin position="397"/>
        <end position="412"/>
    </location>
</feature>
<evidence type="ECO:0000256" key="8">
    <source>
        <dbReference type="SAM" id="MobiDB-lite"/>
    </source>
</evidence>
<dbReference type="GO" id="GO:0016567">
    <property type="term" value="P:protein ubiquitination"/>
    <property type="evidence" value="ECO:0007669"/>
    <property type="project" value="UniProtKB-UniPathway"/>
</dbReference>
<dbReference type="EMBL" id="KV784359">
    <property type="protein sequence ID" value="OEU15185.1"/>
    <property type="molecule type" value="Genomic_DNA"/>
</dbReference>
<dbReference type="Gene3D" id="3.30.390.130">
    <property type="match status" value="1"/>
</dbReference>
<protein>
    <recommendedName>
        <fullName evidence="4">RING-type E3 ubiquitin transferase</fullName>
        <ecNumber evidence="4">2.3.2.27</ecNumber>
    </recommendedName>
</protein>
<feature type="region of interest" description="Disordered" evidence="8">
    <location>
        <begin position="24"/>
        <end position="43"/>
    </location>
</feature>
<keyword evidence="11" id="KW-1185">Reference proteome</keyword>
<dbReference type="InterPro" id="IPR039398">
    <property type="entry name" value="Deltex_fam"/>
</dbReference>
<dbReference type="InParanoid" id="A0A1E7FAY7"/>
<dbReference type="PROSITE" id="PS50089">
    <property type="entry name" value="ZF_RING_2"/>
    <property type="match status" value="1"/>
</dbReference>
<dbReference type="Pfam" id="PF18102">
    <property type="entry name" value="DTC"/>
    <property type="match status" value="1"/>
</dbReference>
<evidence type="ECO:0000256" key="7">
    <source>
        <dbReference type="PROSITE-ProRule" id="PRU00175"/>
    </source>
</evidence>
<accession>A0A1E7FAY7</accession>
<name>A0A1E7FAY7_9STRA</name>
<dbReference type="Proteomes" id="UP000095751">
    <property type="component" value="Unassembled WGS sequence"/>
</dbReference>
<feature type="region of interest" description="Disordered" evidence="8">
    <location>
        <begin position="225"/>
        <end position="254"/>
    </location>
</feature>
<evidence type="ECO:0000313" key="11">
    <source>
        <dbReference type="Proteomes" id="UP000095751"/>
    </source>
</evidence>
<dbReference type="GO" id="GO:0007219">
    <property type="term" value="P:Notch signaling pathway"/>
    <property type="evidence" value="ECO:0007669"/>
    <property type="project" value="InterPro"/>
</dbReference>
<proteinExistence type="inferred from homology"/>
<dbReference type="EC" id="2.3.2.27" evidence="4"/>
<comment type="catalytic activity">
    <reaction evidence="1">
        <text>S-ubiquitinyl-[E2 ubiquitin-conjugating enzyme]-L-cysteine + [acceptor protein]-L-lysine = [E2 ubiquitin-conjugating enzyme]-L-cysteine + N(6)-ubiquitinyl-[acceptor protein]-L-lysine.</text>
        <dbReference type="EC" id="2.3.2.27"/>
    </reaction>
</comment>
<feature type="compositionally biased region" description="Low complexity" evidence="8">
    <location>
        <begin position="235"/>
        <end position="250"/>
    </location>
</feature>
<keyword evidence="7" id="KW-0862">Zinc</keyword>
<dbReference type="InterPro" id="IPR013083">
    <property type="entry name" value="Znf_RING/FYVE/PHD"/>
</dbReference>
<evidence type="ECO:0000259" key="9">
    <source>
        <dbReference type="PROSITE" id="PS50089"/>
    </source>
</evidence>
<organism evidence="10 11">
    <name type="scientific">Fragilariopsis cylindrus CCMP1102</name>
    <dbReference type="NCBI Taxonomy" id="635003"/>
    <lineage>
        <taxon>Eukaryota</taxon>
        <taxon>Sar</taxon>
        <taxon>Stramenopiles</taxon>
        <taxon>Ochrophyta</taxon>
        <taxon>Bacillariophyta</taxon>
        <taxon>Bacillariophyceae</taxon>
        <taxon>Bacillariophycidae</taxon>
        <taxon>Bacillariales</taxon>
        <taxon>Bacillariaceae</taxon>
        <taxon>Fragilariopsis</taxon>
    </lineage>
</organism>
<reference evidence="10 11" key="1">
    <citation type="submission" date="2016-09" db="EMBL/GenBank/DDBJ databases">
        <title>Extensive genetic diversity and differential bi-allelic expression allows diatom success in the polar Southern Ocean.</title>
        <authorList>
            <consortium name="DOE Joint Genome Institute"/>
            <person name="Mock T."/>
            <person name="Otillar R.P."/>
            <person name="Strauss J."/>
            <person name="Dupont C."/>
            <person name="Frickenhaus S."/>
            <person name="Maumus F."/>
            <person name="Mcmullan M."/>
            <person name="Sanges R."/>
            <person name="Schmutz J."/>
            <person name="Toseland A."/>
            <person name="Valas R."/>
            <person name="Veluchamy A."/>
            <person name="Ward B.J."/>
            <person name="Allen A."/>
            <person name="Barry K."/>
            <person name="Falciatore A."/>
            <person name="Ferrante M."/>
            <person name="Fortunato A.E."/>
            <person name="Gloeckner G."/>
            <person name="Gruber A."/>
            <person name="Hipkin R."/>
            <person name="Janech M."/>
            <person name="Kroth P."/>
            <person name="Leese F."/>
            <person name="Lindquist E."/>
            <person name="Lyon B.R."/>
            <person name="Martin J."/>
            <person name="Mayer C."/>
            <person name="Parker M."/>
            <person name="Quesneville H."/>
            <person name="Raymond J."/>
            <person name="Uhlig C."/>
            <person name="Valentin K.U."/>
            <person name="Worden A.Z."/>
            <person name="Armbrust E.V."/>
            <person name="Bowler C."/>
            <person name="Green B."/>
            <person name="Moulton V."/>
            <person name="Van Oosterhout C."/>
            <person name="Grigoriev I."/>
        </authorList>
    </citation>
    <scope>NUCLEOTIDE SEQUENCE [LARGE SCALE GENOMIC DNA]</scope>
    <source>
        <strain evidence="10 11">CCMP1102</strain>
    </source>
</reference>
<dbReference type="OrthoDB" id="527344at2759"/>
<keyword evidence="6" id="KW-0479">Metal-binding</keyword>
<comment type="similarity">
    <text evidence="3">Belongs to the Deltex family.</text>
</comment>
<dbReference type="InterPro" id="IPR001841">
    <property type="entry name" value="Znf_RING"/>
</dbReference>
<feature type="domain" description="RING-type" evidence="9">
    <location>
        <begin position="709"/>
        <end position="766"/>
    </location>
</feature>
<comment type="pathway">
    <text evidence="2">Protein modification; protein ubiquitination.</text>
</comment>
<dbReference type="KEGG" id="fcy:FRACYDRAFT_239861"/>
<dbReference type="InterPro" id="IPR039396">
    <property type="entry name" value="Deltex_C"/>
</dbReference>
<dbReference type="AlphaFoldDB" id="A0A1E7FAY7"/>
<dbReference type="SUPFAM" id="SSF57850">
    <property type="entry name" value="RING/U-box"/>
    <property type="match status" value="1"/>
</dbReference>
<dbReference type="PANTHER" id="PTHR12622">
    <property type="entry name" value="DELTEX-RELATED"/>
    <property type="match status" value="1"/>
</dbReference>
<dbReference type="GO" id="GO:0061630">
    <property type="term" value="F:ubiquitin protein ligase activity"/>
    <property type="evidence" value="ECO:0007669"/>
    <property type="project" value="UniProtKB-EC"/>
</dbReference>
<gene>
    <name evidence="10" type="ORF">FRACYDRAFT_239861</name>
</gene>
<keyword evidence="5" id="KW-0808">Transferase</keyword>
<dbReference type="InterPro" id="IPR039399">
    <property type="entry name" value="Deltex_C_sf"/>
</dbReference>
<evidence type="ECO:0000256" key="4">
    <source>
        <dbReference type="ARBA" id="ARBA00012483"/>
    </source>
</evidence>
<dbReference type="GO" id="GO:0008270">
    <property type="term" value="F:zinc ion binding"/>
    <property type="evidence" value="ECO:0007669"/>
    <property type="project" value="UniProtKB-KW"/>
</dbReference>
<evidence type="ECO:0000256" key="6">
    <source>
        <dbReference type="ARBA" id="ARBA00022723"/>
    </source>
</evidence>
<feature type="region of interest" description="Disordered" evidence="8">
    <location>
        <begin position="397"/>
        <end position="472"/>
    </location>
</feature>
<dbReference type="Gene3D" id="3.30.40.10">
    <property type="entry name" value="Zinc/RING finger domain, C3HC4 (zinc finger)"/>
    <property type="match status" value="1"/>
</dbReference>
<dbReference type="UniPathway" id="UPA00143"/>
<evidence type="ECO:0000256" key="2">
    <source>
        <dbReference type="ARBA" id="ARBA00004906"/>
    </source>
</evidence>
<feature type="compositionally biased region" description="Polar residues" evidence="8">
    <location>
        <begin position="452"/>
        <end position="472"/>
    </location>
</feature>
<sequence length="943" mass="104730">MANDDTEEIVVILDTHYTMGEDFFGNGDENKNEEISNNNVSSNHGTTKFDVAKYIAQELIVASTSNYQSINSNRQPQRRQCQNQIEVVALIVLKTKGTSHHLYDENKNTDEHRLIASCNTARARSLPNSWLQQLLPSLIEYRINDKNDDPKSMSQRLQSIVVSSSKSKSTSVTSTRSCETCGIKSKGDFISAIVVAADTLSRRAKKGSTIATSSDHYITNITTDTIGGGETSLQSSSPSSPSRSPSPSSRSLRRRRIVLLTDARHKVLVSSENEGTDSENNDAAKQLLFDLFLTTSNINCQLEVVGLGCVLEVKGGGYGDEYGVGRVLDHILKLKPTNNNIDDTDEILIDDDDDKKINTICELDSKLVDCASSTVLTEASVSESHLVTKTKKQKLSHYCDDDRSDTNEKCDDSSDAGDNGFDSNIVTPTDDDNTNTNTTNTSASNDMIIDLTNPSTSECSMDNNPQMKSNTQQLHHTNCDPEISIVEPSTIRAINDAATEKCNLNDEKDGDNNSEDDDEPQILSSNAINANITYPHRRPQCHVYNFSATDIDGNTLQDRFCDKCYCVVCDVPANNCTKWNYHCREVYVPRSQPDIMDEILLESPNTTRRNHFAAAAFAAAAASLSNSHRRDLFSSSLTASETVGVAITRSTKHRRSSGVVGADLIVAKIREESAVEYIAPYKLTDVFRRYLVNVSADVAAQLAIDHEDCIICHRPLVVDEKANGISQQSKKPKKRDTVIAIACGHKFHRGCILDLMTKSNLSNRCPFKCDELIGEPQGTCPSGSMSTTRDSSRHCSGYDNNPLSAGTIIIKYHIPKSRQLKYHENPEVFQLGLSRICYLPDVHQSNQLLLRLQYAFSHGLTFKVDRSNQLIWTTIPHKTSMTDEFIGFNYFEKCKQELDNLCVPQAEELPKVSKGDDVSGIDDDIRRPWGKEVVDKDHRRKFH</sequence>
<evidence type="ECO:0000256" key="5">
    <source>
        <dbReference type="ARBA" id="ARBA00022679"/>
    </source>
</evidence>
<evidence type="ECO:0000313" key="10">
    <source>
        <dbReference type="EMBL" id="OEU15185.1"/>
    </source>
</evidence>
<keyword evidence="7" id="KW-0863">Zinc-finger</keyword>